<dbReference type="InterPro" id="IPR016035">
    <property type="entry name" value="Acyl_Trfase/lysoPLipase"/>
</dbReference>
<gene>
    <name evidence="1" type="ORF">ACFQ0F_02205</name>
</gene>
<dbReference type="Proteomes" id="UP001597044">
    <property type="component" value="Unassembled WGS sequence"/>
</dbReference>
<sequence>MASIPFVLRAGALARAHIEANGFDANQVAALGAPAGGPKFLILKHLDDYLFGPWLAQRRERLPVFGSSIGAFRLVAAAHQDPAAALDRLVAAYSAQHYASKPDAAEVSRQVRQILDSVLQTDELDQLIAHPKLHLHLITARCKGLSAHPKAWLQAIGLGQAFLANYRGRDKLARHMERCVFHSGDAPSPLLDRDAFTTHSVALTAENLAEATLASGTIPLLMRSVRDIAGAPKGAHIDGGIVDYHMDMPLTPAEPGQAPILFVPHYESRLVPGWFDKGIASRLPTQADRLLLLSPSPELIAKLPGQAIPSRNDFKTYHGRDADRLVAWRAAVEASREIAEAFAELSDRGRLLDAVR</sequence>
<evidence type="ECO:0000313" key="1">
    <source>
        <dbReference type="EMBL" id="MFD0949211.1"/>
    </source>
</evidence>
<protein>
    <recommendedName>
        <fullName evidence="3">Patatin-like phospholipase</fullName>
    </recommendedName>
</protein>
<evidence type="ECO:0000313" key="2">
    <source>
        <dbReference type="Proteomes" id="UP001597044"/>
    </source>
</evidence>
<name>A0ABW3HCK4_9GAMM</name>
<reference evidence="2" key="1">
    <citation type="journal article" date="2019" name="Int. J. Syst. Evol. Microbiol.">
        <title>The Global Catalogue of Microorganisms (GCM) 10K type strain sequencing project: providing services to taxonomists for standard genome sequencing and annotation.</title>
        <authorList>
            <consortium name="The Broad Institute Genomics Platform"/>
            <consortium name="The Broad Institute Genome Sequencing Center for Infectious Disease"/>
            <person name="Wu L."/>
            <person name="Ma J."/>
        </authorList>
    </citation>
    <scope>NUCLEOTIDE SEQUENCE [LARGE SCALE GENOMIC DNA]</scope>
    <source>
        <strain evidence="2">CCUG 63419</strain>
    </source>
</reference>
<comment type="caution">
    <text evidence="1">The sequence shown here is derived from an EMBL/GenBank/DDBJ whole genome shotgun (WGS) entry which is preliminary data.</text>
</comment>
<dbReference type="EMBL" id="JBHTIT010000001">
    <property type="protein sequence ID" value="MFD0949211.1"/>
    <property type="molecule type" value="Genomic_DNA"/>
</dbReference>
<accession>A0ABW3HCK4</accession>
<dbReference type="RefSeq" id="WP_379068617.1">
    <property type="nucleotide sequence ID" value="NZ_JBHTIT010000001.1"/>
</dbReference>
<proteinExistence type="predicted"/>
<keyword evidence="2" id="KW-1185">Reference proteome</keyword>
<dbReference type="SUPFAM" id="SSF52151">
    <property type="entry name" value="FabD/lysophospholipase-like"/>
    <property type="match status" value="1"/>
</dbReference>
<organism evidence="1 2">
    <name type="scientific">Paraperlucidibaca wandonensis</name>
    <dbReference type="NCBI Taxonomy" id="1268273"/>
    <lineage>
        <taxon>Bacteria</taxon>
        <taxon>Pseudomonadati</taxon>
        <taxon>Pseudomonadota</taxon>
        <taxon>Gammaproteobacteria</taxon>
        <taxon>Moraxellales</taxon>
        <taxon>Moraxellaceae</taxon>
        <taxon>Paraperlucidibaca</taxon>
    </lineage>
</organism>
<evidence type="ECO:0008006" key="3">
    <source>
        <dbReference type="Google" id="ProtNLM"/>
    </source>
</evidence>